<dbReference type="InterPro" id="IPR011990">
    <property type="entry name" value="TPR-like_helical_dom_sf"/>
</dbReference>
<keyword evidence="4" id="KW-1185">Reference proteome</keyword>
<dbReference type="RefSeq" id="WP_124087334.1">
    <property type="nucleotide sequence ID" value="NZ_UXAW01000080.1"/>
</dbReference>
<dbReference type="AlphaFoldDB" id="A0A3P5XI47"/>
<sequence length="415" mass="43060">MTFIGDSPGFWLVAICLAAGVAGLLILSLLAARGRSGEAPALAHDVALYRDQIAGIERDEARGTLAPSEAKRLKTEVARRLLEADRRAARTGGGERPARGALILPALAILAAVGGGIGIYLRLGQPGLPDLPLASRIAEADARIAGRQSQAGFVASLPPVPAMPVEPEFAALMDKLRAAVDPAVSQDLTGLALLARNEAALGNFGPARAAQERLIAVKGPTDAAADHVFLAEILIREAGAYVSPEAEAALRAALAIEPQNGAALYYYGLMFAQGGRFDRAFALWQPLMNRTAPDAPWAAILREQIAEVAMLAGVDYQPPPAPALPGPDAAALAAAADLAPEDRAAMVEGMVAQLSQRLATEGGPAEEWARLIRSLGVLGREAEAREILAEARSRFTAAEDLALIGAAATDAGLAE</sequence>
<protein>
    <recommendedName>
        <fullName evidence="5">Cytochrome c-type biogenesis protein CcmH</fullName>
    </recommendedName>
</protein>
<dbReference type="InterPro" id="IPR017560">
    <property type="entry name" value="Cyt_c_biogenesis_CcmI"/>
</dbReference>
<dbReference type="EMBL" id="UXAW01000080">
    <property type="protein sequence ID" value="VDC30574.1"/>
    <property type="molecule type" value="Genomic_DNA"/>
</dbReference>
<feature type="transmembrane region" description="Helical" evidence="2">
    <location>
        <begin position="12"/>
        <end position="32"/>
    </location>
</feature>
<evidence type="ECO:0000313" key="4">
    <source>
        <dbReference type="Proteomes" id="UP000277498"/>
    </source>
</evidence>
<dbReference type="OrthoDB" id="9815847at2"/>
<evidence type="ECO:0000313" key="3">
    <source>
        <dbReference type="EMBL" id="VDC30574.1"/>
    </source>
</evidence>
<dbReference type="Proteomes" id="UP000277498">
    <property type="component" value="Unassembled WGS sequence"/>
</dbReference>
<accession>A0A3P5XI47</accession>
<keyword evidence="2" id="KW-0812">Transmembrane</keyword>
<keyword evidence="2" id="KW-1133">Transmembrane helix</keyword>
<proteinExistence type="predicted"/>
<gene>
    <name evidence="3" type="ORF">XINFAN_02596</name>
</gene>
<dbReference type="SUPFAM" id="SSF48452">
    <property type="entry name" value="TPR-like"/>
    <property type="match status" value="1"/>
</dbReference>
<name>A0A3P5XI47_9RHOB</name>
<evidence type="ECO:0000256" key="1">
    <source>
        <dbReference type="ARBA" id="ARBA00022748"/>
    </source>
</evidence>
<keyword evidence="1" id="KW-0201">Cytochrome c-type biogenesis</keyword>
<dbReference type="Gene3D" id="1.25.40.10">
    <property type="entry name" value="Tetratricopeptide repeat domain"/>
    <property type="match status" value="1"/>
</dbReference>
<organism evidence="3 4">
    <name type="scientific">Pseudogemmobacter humi</name>
    <dbReference type="NCBI Taxonomy" id="2483812"/>
    <lineage>
        <taxon>Bacteria</taxon>
        <taxon>Pseudomonadati</taxon>
        <taxon>Pseudomonadota</taxon>
        <taxon>Alphaproteobacteria</taxon>
        <taxon>Rhodobacterales</taxon>
        <taxon>Paracoccaceae</taxon>
        <taxon>Pseudogemmobacter</taxon>
    </lineage>
</organism>
<reference evidence="3 4" key="1">
    <citation type="submission" date="2018-11" db="EMBL/GenBank/DDBJ databases">
        <authorList>
            <person name="Criscuolo A."/>
        </authorList>
    </citation>
    <scope>NUCLEOTIDE SEQUENCE [LARGE SCALE GENOMIC DNA]</scope>
    <source>
        <strain evidence="3">ACIP111625</strain>
    </source>
</reference>
<dbReference type="NCBIfam" id="TIGR03142">
    <property type="entry name" value="cytochro_ccmI"/>
    <property type="match status" value="1"/>
</dbReference>
<evidence type="ECO:0008006" key="5">
    <source>
        <dbReference type="Google" id="ProtNLM"/>
    </source>
</evidence>
<feature type="transmembrane region" description="Helical" evidence="2">
    <location>
        <begin position="100"/>
        <end position="121"/>
    </location>
</feature>
<keyword evidence="2" id="KW-0472">Membrane</keyword>
<evidence type="ECO:0000256" key="2">
    <source>
        <dbReference type="SAM" id="Phobius"/>
    </source>
</evidence>
<dbReference type="GO" id="GO:0017004">
    <property type="term" value="P:cytochrome complex assembly"/>
    <property type="evidence" value="ECO:0007669"/>
    <property type="project" value="UniProtKB-KW"/>
</dbReference>